<dbReference type="AlphaFoldDB" id="A0A9P4HHY5"/>
<dbReference type="Proteomes" id="UP000799777">
    <property type="component" value="Unassembled WGS sequence"/>
</dbReference>
<feature type="compositionally biased region" description="Low complexity" evidence="1">
    <location>
        <begin position="10"/>
        <end position="35"/>
    </location>
</feature>
<evidence type="ECO:0000256" key="1">
    <source>
        <dbReference type="SAM" id="MobiDB-lite"/>
    </source>
</evidence>
<evidence type="ECO:0000313" key="3">
    <source>
        <dbReference type="Proteomes" id="UP000799777"/>
    </source>
</evidence>
<evidence type="ECO:0000313" key="2">
    <source>
        <dbReference type="EMBL" id="KAF2033894.1"/>
    </source>
</evidence>
<proteinExistence type="predicted"/>
<protein>
    <submittedName>
        <fullName evidence="2">Uncharacterized protein</fullName>
    </submittedName>
</protein>
<accession>A0A9P4HHY5</accession>
<organism evidence="2 3">
    <name type="scientific">Setomelanomma holmii</name>
    <dbReference type="NCBI Taxonomy" id="210430"/>
    <lineage>
        <taxon>Eukaryota</taxon>
        <taxon>Fungi</taxon>
        <taxon>Dikarya</taxon>
        <taxon>Ascomycota</taxon>
        <taxon>Pezizomycotina</taxon>
        <taxon>Dothideomycetes</taxon>
        <taxon>Pleosporomycetidae</taxon>
        <taxon>Pleosporales</taxon>
        <taxon>Pleosporineae</taxon>
        <taxon>Phaeosphaeriaceae</taxon>
        <taxon>Setomelanomma</taxon>
    </lineage>
</organism>
<sequence length="166" mass="17906">MASQPTFNVQGNSPASSAPAPAAGASAVQNQAASNEPADHSFDRGLYAPNIAGGLEPDRSIDYIINRLMHPPWSMYSTDGQTVTLPIAWAVGIIEREHFEESRVIANHRLVLRGDTPMRAQLQAEFDAGRLSGMILSWLQHGEGIVTVPPSQFEQIPHAQGAQQPT</sequence>
<feature type="region of interest" description="Disordered" evidence="1">
    <location>
        <begin position="1"/>
        <end position="41"/>
    </location>
</feature>
<comment type="caution">
    <text evidence="2">The sequence shown here is derived from an EMBL/GenBank/DDBJ whole genome shotgun (WGS) entry which is preliminary data.</text>
</comment>
<name>A0A9P4HHY5_9PLEO</name>
<keyword evidence="3" id="KW-1185">Reference proteome</keyword>
<dbReference type="EMBL" id="ML978164">
    <property type="protein sequence ID" value="KAF2033894.1"/>
    <property type="molecule type" value="Genomic_DNA"/>
</dbReference>
<gene>
    <name evidence="2" type="ORF">EK21DRAFT_86043</name>
</gene>
<reference evidence="2" key="1">
    <citation type="journal article" date="2020" name="Stud. Mycol.">
        <title>101 Dothideomycetes genomes: a test case for predicting lifestyles and emergence of pathogens.</title>
        <authorList>
            <person name="Haridas S."/>
            <person name="Albert R."/>
            <person name="Binder M."/>
            <person name="Bloem J."/>
            <person name="Labutti K."/>
            <person name="Salamov A."/>
            <person name="Andreopoulos B."/>
            <person name="Baker S."/>
            <person name="Barry K."/>
            <person name="Bills G."/>
            <person name="Bluhm B."/>
            <person name="Cannon C."/>
            <person name="Castanera R."/>
            <person name="Culley D."/>
            <person name="Daum C."/>
            <person name="Ezra D."/>
            <person name="Gonzalez J."/>
            <person name="Henrissat B."/>
            <person name="Kuo A."/>
            <person name="Liang C."/>
            <person name="Lipzen A."/>
            <person name="Lutzoni F."/>
            <person name="Magnuson J."/>
            <person name="Mondo S."/>
            <person name="Nolan M."/>
            <person name="Ohm R."/>
            <person name="Pangilinan J."/>
            <person name="Park H.-J."/>
            <person name="Ramirez L."/>
            <person name="Alfaro M."/>
            <person name="Sun H."/>
            <person name="Tritt A."/>
            <person name="Yoshinaga Y."/>
            <person name="Zwiers L.-H."/>
            <person name="Turgeon B."/>
            <person name="Goodwin S."/>
            <person name="Spatafora J."/>
            <person name="Crous P."/>
            <person name="Grigoriev I."/>
        </authorList>
    </citation>
    <scope>NUCLEOTIDE SEQUENCE</scope>
    <source>
        <strain evidence="2">CBS 110217</strain>
    </source>
</reference>
<dbReference type="OrthoDB" id="3744681at2759"/>